<dbReference type="RefSeq" id="XP_008600114.1">
    <property type="nucleotide sequence ID" value="XM_008601892.1"/>
</dbReference>
<accession>J5JF09</accession>
<dbReference type="GeneID" id="19889807"/>
<evidence type="ECO:0000313" key="2">
    <source>
        <dbReference type="EMBL" id="EJP64413.1"/>
    </source>
</evidence>
<feature type="region of interest" description="Disordered" evidence="1">
    <location>
        <begin position="51"/>
        <end position="110"/>
    </location>
</feature>
<protein>
    <submittedName>
        <fullName evidence="2">Uncharacterized protein</fullName>
    </submittedName>
</protein>
<dbReference type="EMBL" id="JH725169">
    <property type="protein sequence ID" value="EJP64413.1"/>
    <property type="molecule type" value="Genomic_DNA"/>
</dbReference>
<evidence type="ECO:0000313" key="3">
    <source>
        <dbReference type="Proteomes" id="UP000002762"/>
    </source>
</evidence>
<gene>
    <name evidence="2" type="ORF">BBA_06795</name>
</gene>
<organism evidence="2 3">
    <name type="scientific">Beauveria bassiana (strain ARSEF 2860)</name>
    <name type="common">White muscardine disease fungus</name>
    <name type="synonym">Tritirachium shiotae</name>
    <dbReference type="NCBI Taxonomy" id="655819"/>
    <lineage>
        <taxon>Eukaryota</taxon>
        <taxon>Fungi</taxon>
        <taxon>Dikarya</taxon>
        <taxon>Ascomycota</taxon>
        <taxon>Pezizomycotina</taxon>
        <taxon>Sordariomycetes</taxon>
        <taxon>Hypocreomycetidae</taxon>
        <taxon>Hypocreales</taxon>
        <taxon>Cordycipitaceae</taxon>
        <taxon>Beauveria</taxon>
    </lineage>
</organism>
<sequence>MSRAEQHPISASGSSGFESCGSIIDGTRSMGWQKWSSTWWQIDSLPLGDSVGRGATRTERRGANEVPGGMDMGSNGVVHWWRADGETTRTEKARHGNKRKHEGPPVGKEEKSGWVLRLAASVQVLPGEIMGGKWQPMETGLLLMHCEPRGVGGIQPAP</sequence>
<evidence type="ECO:0000256" key="1">
    <source>
        <dbReference type="SAM" id="MobiDB-lite"/>
    </source>
</evidence>
<proteinExistence type="predicted"/>
<name>J5JF09_BEAB2</name>
<dbReference type="AlphaFoldDB" id="J5JF09"/>
<dbReference type="InParanoid" id="J5JF09"/>
<keyword evidence="3" id="KW-1185">Reference proteome</keyword>
<reference evidence="2 3" key="1">
    <citation type="journal article" date="2012" name="Sci. Rep.">
        <title>Genomic perspectives on the evolution of fungal entomopathogenicity in Beauveria bassiana.</title>
        <authorList>
            <person name="Xiao G."/>
            <person name="Ying S.H."/>
            <person name="Zheng P."/>
            <person name="Wang Z.L."/>
            <person name="Zhang S."/>
            <person name="Xie X.Q."/>
            <person name="Shang Y."/>
            <person name="St Leger R.J."/>
            <person name="Zhao G.P."/>
            <person name="Wang C."/>
            <person name="Feng M.G."/>
        </authorList>
    </citation>
    <scope>NUCLEOTIDE SEQUENCE [LARGE SCALE GENOMIC DNA]</scope>
    <source>
        <strain evidence="2 3">ARSEF 2860</strain>
    </source>
</reference>
<dbReference type="HOGENOM" id="CLU_1669058_0_0_1"/>
<feature type="compositionally biased region" description="Basic and acidic residues" evidence="1">
    <location>
        <begin position="81"/>
        <end position="94"/>
    </location>
</feature>
<dbReference type="Proteomes" id="UP000002762">
    <property type="component" value="Unassembled WGS sequence"/>
</dbReference>